<dbReference type="EMBL" id="KN716603">
    <property type="protein sequence ID" value="KJH43001.1"/>
    <property type="molecule type" value="Genomic_DNA"/>
</dbReference>
<keyword evidence="3" id="KW-1185">Reference proteome</keyword>
<name>A0A0D8XKX0_DICVI</name>
<gene>
    <name evidence="2" type="ORF">DICVIV_11011</name>
</gene>
<feature type="domain" description="F-box" evidence="1">
    <location>
        <begin position="3"/>
        <end position="51"/>
    </location>
</feature>
<organism evidence="2 3">
    <name type="scientific">Dictyocaulus viviparus</name>
    <name type="common">Bovine lungworm</name>
    <dbReference type="NCBI Taxonomy" id="29172"/>
    <lineage>
        <taxon>Eukaryota</taxon>
        <taxon>Metazoa</taxon>
        <taxon>Ecdysozoa</taxon>
        <taxon>Nematoda</taxon>
        <taxon>Chromadorea</taxon>
        <taxon>Rhabditida</taxon>
        <taxon>Rhabditina</taxon>
        <taxon>Rhabditomorpha</taxon>
        <taxon>Strongyloidea</taxon>
        <taxon>Metastrongylidae</taxon>
        <taxon>Dictyocaulus</taxon>
    </lineage>
</organism>
<accession>A0A0D8XKX0</accession>
<dbReference type="AlphaFoldDB" id="A0A0D8XKX0"/>
<dbReference type="InterPro" id="IPR001810">
    <property type="entry name" value="F-box_dom"/>
</dbReference>
<dbReference type="Gene3D" id="1.20.1280.50">
    <property type="match status" value="1"/>
</dbReference>
<reference evidence="2 3" key="1">
    <citation type="submission" date="2013-11" db="EMBL/GenBank/DDBJ databases">
        <title>Draft genome of the bovine lungworm Dictyocaulus viviparus.</title>
        <authorList>
            <person name="Mitreva M."/>
        </authorList>
    </citation>
    <scope>NUCLEOTIDE SEQUENCE [LARGE SCALE GENOMIC DNA]</scope>
    <source>
        <strain evidence="2 3">HannoverDv2000</strain>
    </source>
</reference>
<dbReference type="PROSITE" id="PS50181">
    <property type="entry name" value="FBOX"/>
    <property type="match status" value="1"/>
</dbReference>
<evidence type="ECO:0000313" key="2">
    <source>
        <dbReference type="EMBL" id="KJH43001.1"/>
    </source>
</evidence>
<sequence length="180" mass="21048">MEGAHLFDLPPEVIVKILMELDEQSLGLFKCVCRYVNSLIERHRTSLVRQTIYAAVFKEDELIVERYLKRNRWIENKYSISHSLLDPTIIRQLICADIATVKFQVNMPDELAIHLAHHISKFKLDVFRVCFVKCRLSIKAINELLLALKPQLVTIEFDENFNGITIKEFSKYDGFKEVHL</sequence>
<reference evidence="3" key="2">
    <citation type="journal article" date="2016" name="Sci. Rep.">
        <title>Dictyocaulus viviparus genome, variome and transcriptome elucidate lungworm biology and support future intervention.</title>
        <authorList>
            <person name="McNulty S.N."/>
            <person name="Strube C."/>
            <person name="Rosa B.A."/>
            <person name="Martin J.C."/>
            <person name="Tyagi R."/>
            <person name="Choi Y.J."/>
            <person name="Wang Q."/>
            <person name="Hallsworth Pepin K."/>
            <person name="Zhang X."/>
            <person name="Ozersky P."/>
            <person name="Wilson R.K."/>
            <person name="Sternberg P.W."/>
            <person name="Gasser R.B."/>
            <person name="Mitreva M."/>
        </authorList>
    </citation>
    <scope>NUCLEOTIDE SEQUENCE [LARGE SCALE GENOMIC DNA]</scope>
    <source>
        <strain evidence="3">HannoverDv2000</strain>
    </source>
</reference>
<evidence type="ECO:0000259" key="1">
    <source>
        <dbReference type="PROSITE" id="PS50181"/>
    </source>
</evidence>
<dbReference type="Proteomes" id="UP000053766">
    <property type="component" value="Unassembled WGS sequence"/>
</dbReference>
<proteinExistence type="predicted"/>
<protein>
    <submittedName>
        <fullName evidence="2">F-box domain protein</fullName>
    </submittedName>
</protein>
<dbReference type="OrthoDB" id="5777631at2759"/>
<dbReference type="InterPro" id="IPR036047">
    <property type="entry name" value="F-box-like_dom_sf"/>
</dbReference>
<dbReference type="SUPFAM" id="SSF81383">
    <property type="entry name" value="F-box domain"/>
    <property type="match status" value="1"/>
</dbReference>
<evidence type="ECO:0000313" key="3">
    <source>
        <dbReference type="Proteomes" id="UP000053766"/>
    </source>
</evidence>
<dbReference type="Pfam" id="PF12937">
    <property type="entry name" value="F-box-like"/>
    <property type="match status" value="1"/>
</dbReference>